<name>A0A848KKG4_9NOCA</name>
<gene>
    <name evidence="2" type="ORF">FGL95_14950</name>
</gene>
<dbReference type="GO" id="GO:0003700">
    <property type="term" value="F:DNA-binding transcription factor activity"/>
    <property type="evidence" value="ECO:0007669"/>
    <property type="project" value="InterPro"/>
</dbReference>
<keyword evidence="3" id="KW-1185">Reference proteome</keyword>
<dbReference type="RefSeq" id="WP_169588089.1">
    <property type="nucleotide sequence ID" value="NZ_VCQU01000004.1"/>
</dbReference>
<evidence type="ECO:0000259" key="1">
    <source>
        <dbReference type="PROSITE" id="PS50995"/>
    </source>
</evidence>
<dbReference type="Gene3D" id="1.10.10.10">
    <property type="entry name" value="Winged helix-like DNA-binding domain superfamily/Winged helix DNA-binding domain"/>
    <property type="match status" value="1"/>
</dbReference>
<dbReference type="EMBL" id="VCQU01000004">
    <property type="protein sequence ID" value="NMN96337.1"/>
    <property type="molecule type" value="Genomic_DNA"/>
</dbReference>
<dbReference type="InterPro" id="IPR000835">
    <property type="entry name" value="HTH_MarR-typ"/>
</dbReference>
<comment type="caution">
    <text evidence="2">The sequence shown here is derived from an EMBL/GenBank/DDBJ whole genome shotgun (WGS) entry which is preliminary data.</text>
</comment>
<dbReference type="GO" id="GO:0006950">
    <property type="term" value="P:response to stress"/>
    <property type="evidence" value="ECO:0007669"/>
    <property type="project" value="TreeGrafter"/>
</dbReference>
<dbReference type="Proteomes" id="UP000535543">
    <property type="component" value="Unassembled WGS sequence"/>
</dbReference>
<dbReference type="InterPro" id="IPR039422">
    <property type="entry name" value="MarR/SlyA-like"/>
</dbReference>
<dbReference type="AlphaFoldDB" id="A0A848KKG4"/>
<dbReference type="PANTHER" id="PTHR33164">
    <property type="entry name" value="TRANSCRIPTIONAL REGULATOR, MARR FAMILY"/>
    <property type="match status" value="1"/>
</dbReference>
<proteinExistence type="predicted"/>
<reference evidence="2 3" key="2">
    <citation type="submission" date="2020-06" db="EMBL/GenBank/DDBJ databases">
        <title>Antribacter stalactiti gen. nov., sp. nov., a new member of the family Nacardiaceae isolated from a cave.</title>
        <authorList>
            <person name="Kim I.S."/>
        </authorList>
    </citation>
    <scope>NUCLEOTIDE SEQUENCE [LARGE SCALE GENOMIC DNA]</scope>
    <source>
        <strain evidence="2 3">YC2-7</strain>
    </source>
</reference>
<reference evidence="2 3" key="1">
    <citation type="submission" date="2019-05" db="EMBL/GenBank/DDBJ databases">
        <authorList>
            <person name="Lee S.D."/>
        </authorList>
    </citation>
    <scope>NUCLEOTIDE SEQUENCE [LARGE SCALE GENOMIC DNA]</scope>
    <source>
        <strain evidence="2 3">YC2-7</strain>
    </source>
</reference>
<dbReference type="InterPro" id="IPR036390">
    <property type="entry name" value="WH_DNA-bd_sf"/>
</dbReference>
<dbReference type="Pfam" id="PF01047">
    <property type="entry name" value="MarR"/>
    <property type="match status" value="1"/>
</dbReference>
<dbReference type="PROSITE" id="PS50995">
    <property type="entry name" value="HTH_MARR_2"/>
    <property type="match status" value="1"/>
</dbReference>
<sequence length="136" mass="15143">MTELTATKRELENRGSDDALVDRWRDLLACHASVSCALEKALQDKHGIGVSEFETLDRLVEAAHSKQKMSDLGRDIYLSQSALSRAVARLEKDRLVERSMCENDRRAIFVKLTEAGRLAHKAAVVTHRAVLAETLG</sequence>
<evidence type="ECO:0000313" key="2">
    <source>
        <dbReference type="EMBL" id="NMN96337.1"/>
    </source>
</evidence>
<evidence type="ECO:0000313" key="3">
    <source>
        <dbReference type="Proteomes" id="UP000535543"/>
    </source>
</evidence>
<accession>A0A848KKG4</accession>
<protein>
    <submittedName>
        <fullName evidence="2">MarR family transcriptional regulator</fullName>
    </submittedName>
</protein>
<dbReference type="PANTHER" id="PTHR33164:SF99">
    <property type="entry name" value="MARR FAMILY REGULATORY PROTEIN"/>
    <property type="match status" value="1"/>
</dbReference>
<organism evidence="2 3">
    <name type="scientific">Antrihabitans stalactiti</name>
    <dbReference type="NCBI Taxonomy" id="2584121"/>
    <lineage>
        <taxon>Bacteria</taxon>
        <taxon>Bacillati</taxon>
        <taxon>Actinomycetota</taxon>
        <taxon>Actinomycetes</taxon>
        <taxon>Mycobacteriales</taxon>
        <taxon>Nocardiaceae</taxon>
        <taxon>Antrihabitans</taxon>
    </lineage>
</organism>
<feature type="domain" description="HTH marR-type" evidence="1">
    <location>
        <begin position="1"/>
        <end position="136"/>
    </location>
</feature>
<dbReference type="InterPro" id="IPR036388">
    <property type="entry name" value="WH-like_DNA-bd_sf"/>
</dbReference>
<dbReference type="SUPFAM" id="SSF46785">
    <property type="entry name" value="Winged helix' DNA-binding domain"/>
    <property type="match status" value="1"/>
</dbReference>
<dbReference type="PRINTS" id="PR00598">
    <property type="entry name" value="HTHMARR"/>
</dbReference>
<dbReference type="SMART" id="SM00347">
    <property type="entry name" value="HTH_MARR"/>
    <property type="match status" value="1"/>
</dbReference>